<dbReference type="AlphaFoldDB" id="L8G110"/>
<dbReference type="Gene3D" id="2.40.100.10">
    <property type="entry name" value="Cyclophilin-like"/>
    <property type="match status" value="1"/>
</dbReference>
<gene>
    <name evidence="3" type="ORF">GMDG_08114</name>
</gene>
<dbReference type="OrthoDB" id="193499at2759"/>
<keyword evidence="4" id="KW-1185">Reference proteome</keyword>
<evidence type="ECO:0000313" key="4">
    <source>
        <dbReference type="Proteomes" id="UP000011064"/>
    </source>
</evidence>
<feature type="domain" description="PPIase cyclophilin-type" evidence="2">
    <location>
        <begin position="14"/>
        <end position="162"/>
    </location>
</feature>
<accession>L8G110</accession>
<dbReference type="InParanoid" id="L8G110"/>
<protein>
    <recommendedName>
        <fullName evidence="2">PPIase cyclophilin-type domain-containing protein</fullName>
    </recommendedName>
</protein>
<dbReference type="SUPFAM" id="SSF50891">
    <property type="entry name" value="Cyclophilin-like"/>
    <property type="match status" value="1"/>
</dbReference>
<dbReference type="InterPro" id="IPR029000">
    <property type="entry name" value="Cyclophilin-like_dom_sf"/>
</dbReference>
<evidence type="ECO:0000259" key="2">
    <source>
        <dbReference type="PROSITE" id="PS50072"/>
    </source>
</evidence>
<name>L8G110_PSED2</name>
<dbReference type="Proteomes" id="UP000011064">
    <property type="component" value="Unassembled WGS sequence"/>
</dbReference>
<dbReference type="EMBL" id="GL573468">
    <property type="protein sequence ID" value="ELR06822.1"/>
    <property type="molecule type" value="Genomic_DNA"/>
</dbReference>
<evidence type="ECO:0000313" key="3">
    <source>
        <dbReference type="EMBL" id="ELR06822.1"/>
    </source>
</evidence>
<proteinExistence type="predicted"/>
<organism evidence="3 4">
    <name type="scientific">Pseudogymnoascus destructans (strain ATCC MYA-4855 / 20631-21)</name>
    <name type="common">Bat white-nose syndrome fungus</name>
    <name type="synonym">Geomyces destructans</name>
    <dbReference type="NCBI Taxonomy" id="658429"/>
    <lineage>
        <taxon>Eukaryota</taxon>
        <taxon>Fungi</taxon>
        <taxon>Dikarya</taxon>
        <taxon>Ascomycota</taxon>
        <taxon>Pezizomycotina</taxon>
        <taxon>Leotiomycetes</taxon>
        <taxon>Thelebolales</taxon>
        <taxon>Thelebolaceae</taxon>
        <taxon>Pseudogymnoascus</taxon>
    </lineage>
</organism>
<dbReference type="GO" id="GO:0003755">
    <property type="term" value="F:peptidyl-prolyl cis-trans isomerase activity"/>
    <property type="evidence" value="ECO:0007669"/>
    <property type="project" value="UniProtKB-EC"/>
</dbReference>
<evidence type="ECO:0000256" key="1">
    <source>
        <dbReference type="ARBA" id="ARBA00000971"/>
    </source>
</evidence>
<dbReference type="InterPro" id="IPR002130">
    <property type="entry name" value="Cyclophilin-type_PPIase_dom"/>
</dbReference>
<comment type="catalytic activity">
    <reaction evidence="1">
        <text>[protein]-peptidylproline (omega=180) = [protein]-peptidylproline (omega=0)</text>
        <dbReference type="Rhea" id="RHEA:16237"/>
        <dbReference type="Rhea" id="RHEA-COMP:10747"/>
        <dbReference type="Rhea" id="RHEA-COMP:10748"/>
        <dbReference type="ChEBI" id="CHEBI:83833"/>
        <dbReference type="ChEBI" id="CHEBI:83834"/>
        <dbReference type="EC" id="5.2.1.8"/>
    </reaction>
</comment>
<dbReference type="PROSITE" id="PS50072">
    <property type="entry name" value="CSA_PPIASE_2"/>
    <property type="match status" value="1"/>
</dbReference>
<dbReference type="STRING" id="658429.L8G110"/>
<sequence>MPTILPPSGNPLVFLDITIGGQPLTRLPLELYPTPSSPPFHLQCVSAPPGYKNSRITRIIPAVGIYGGSDAAAPAHAPQQFAGAGSGRVLEEGELAWANPGGRGAEGGNAYVISLGGARGEAIGRVFGEGGMEGLRMLGRTGTGRRGEGVPDLDVGVGMCGEL</sequence>
<reference evidence="4" key="1">
    <citation type="submission" date="2010-09" db="EMBL/GenBank/DDBJ databases">
        <title>The genome sequence of Geomyces destructans 20631-21.</title>
        <authorList>
            <consortium name="The Broad Institute Genome Sequencing Platform"/>
            <person name="Cuomo C.A."/>
            <person name="Blehert D.S."/>
            <person name="Lorch J.M."/>
            <person name="Young S.K."/>
            <person name="Zeng Q."/>
            <person name="Gargeya S."/>
            <person name="Fitzgerald M."/>
            <person name="Haas B."/>
            <person name="Abouelleil A."/>
            <person name="Alvarado L."/>
            <person name="Arachchi H.M."/>
            <person name="Berlin A."/>
            <person name="Brown A."/>
            <person name="Chapman S.B."/>
            <person name="Chen Z."/>
            <person name="Dunbar C."/>
            <person name="Freedman E."/>
            <person name="Gearin G."/>
            <person name="Gellesch M."/>
            <person name="Goldberg J."/>
            <person name="Griggs A."/>
            <person name="Gujja S."/>
            <person name="Heiman D."/>
            <person name="Howarth C."/>
            <person name="Larson L."/>
            <person name="Lui A."/>
            <person name="MacDonald P.J.P."/>
            <person name="Montmayeur A."/>
            <person name="Murphy C."/>
            <person name="Neiman D."/>
            <person name="Pearson M."/>
            <person name="Priest M."/>
            <person name="Roberts A."/>
            <person name="Saif S."/>
            <person name="Shea T."/>
            <person name="Shenoy N."/>
            <person name="Sisk P."/>
            <person name="Stolte C."/>
            <person name="Sykes S."/>
            <person name="Wortman J."/>
            <person name="Nusbaum C."/>
            <person name="Birren B."/>
        </authorList>
    </citation>
    <scope>NUCLEOTIDE SEQUENCE [LARGE SCALE GENOMIC DNA]</scope>
    <source>
        <strain evidence="4">ATCC MYA-4855 / 20631-21</strain>
    </source>
</reference>
<dbReference type="VEuPathDB" id="FungiDB:GMDG_08114"/>
<dbReference type="HOGENOM" id="CLU_1627796_0_0_1"/>